<reference evidence="7" key="1">
    <citation type="submission" date="2021-01" db="EMBL/GenBank/DDBJ databases">
        <authorList>
            <person name="Corre E."/>
            <person name="Pelletier E."/>
            <person name="Niang G."/>
            <person name="Scheremetjew M."/>
            <person name="Finn R."/>
            <person name="Kale V."/>
            <person name="Holt S."/>
            <person name="Cochrane G."/>
            <person name="Meng A."/>
            <person name="Brown T."/>
            <person name="Cohen L."/>
        </authorList>
    </citation>
    <scope>NUCLEOTIDE SEQUENCE</scope>
    <source>
        <strain evidence="7">CCMP645</strain>
    </source>
</reference>
<organism evidence="7">
    <name type="scientific">Chrysotila carterae</name>
    <name type="common">Marine alga</name>
    <name type="synonym">Syracosphaera carterae</name>
    <dbReference type="NCBI Taxonomy" id="13221"/>
    <lineage>
        <taxon>Eukaryota</taxon>
        <taxon>Haptista</taxon>
        <taxon>Haptophyta</taxon>
        <taxon>Prymnesiophyceae</taxon>
        <taxon>Isochrysidales</taxon>
        <taxon>Isochrysidaceae</taxon>
        <taxon>Chrysotila</taxon>
    </lineage>
</organism>
<dbReference type="EMBL" id="HBIZ01044405">
    <property type="protein sequence ID" value="CAE0775782.1"/>
    <property type="molecule type" value="Transcribed_RNA"/>
</dbReference>
<gene>
    <name evidence="6" type="ORF">PCAR00345_LOCUS28415</name>
    <name evidence="7" type="ORF">PCAR00345_LOCUS28417</name>
</gene>
<dbReference type="InterPro" id="IPR004842">
    <property type="entry name" value="SLC12A_fam"/>
</dbReference>
<dbReference type="PANTHER" id="PTHR11827:SF72">
    <property type="entry name" value="GH08340P"/>
    <property type="match status" value="1"/>
</dbReference>
<evidence type="ECO:0000313" key="6">
    <source>
        <dbReference type="EMBL" id="CAE0775780.1"/>
    </source>
</evidence>
<dbReference type="AlphaFoldDB" id="A0A6T0A713"/>
<dbReference type="EMBL" id="HBIZ01044403">
    <property type="protein sequence ID" value="CAE0775780.1"/>
    <property type="molecule type" value="Transcribed_RNA"/>
</dbReference>
<dbReference type="GO" id="GO:0015377">
    <property type="term" value="F:chloride:monoatomic cation symporter activity"/>
    <property type="evidence" value="ECO:0007669"/>
    <property type="project" value="InterPro"/>
</dbReference>
<dbReference type="InterPro" id="IPR018491">
    <property type="entry name" value="SLC12_C"/>
</dbReference>
<evidence type="ECO:0000256" key="4">
    <source>
        <dbReference type="ARBA" id="ARBA00023136"/>
    </source>
</evidence>
<feature type="domain" description="SLC12A transporter C-terminal" evidence="5">
    <location>
        <begin position="66"/>
        <end position="143"/>
    </location>
</feature>
<accession>A0A6T0A713</accession>
<dbReference type="GO" id="GO:0016020">
    <property type="term" value="C:membrane"/>
    <property type="evidence" value="ECO:0007669"/>
    <property type="project" value="UniProtKB-SubCell"/>
</dbReference>
<keyword evidence="4" id="KW-0472">Membrane</keyword>
<evidence type="ECO:0000256" key="1">
    <source>
        <dbReference type="ARBA" id="ARBA00004141"/>
    </source>
</evidence>
<sequence>MIPTAQSSSLEPLNVVLSAYLPTHLPIYLPACLLTYFAASLPRCLGLPLRHSDASTFLSTPSAQRAPETIDIWWVSHDGALPLTIAHLLTIHEALSHCAIRVFMWIEQREAAAIGSDVASIETRVRHFLRIFRLRAKHVEVVSLARTPLGETAEARALHKEAQLNEAMVSRTTASTLLLITNLTAPSALHLAQPLTYGDVLEAACAGLPPVLFVCDGAGELHYVD</sequence>
<protein>
    <recommendedName>
        <fullName evidence="5">SLC12A transporter C-terminal domain-containing protein</fullName>
    </recommendedName>
</protein>
<evidence type="ECO:0000256" key="2">
    <source>
        <dbReference type="ARBA" id="ARBA00022692"/>
    </source>
</evidence>
<dbReference type="Pfam" id="PF03522">
    <property type="entry name" value="SLC12"/>
    <property type="match status" value="1"/>
</dbReference>
<evidence type="ECO:0000259" key="5">
    <source>
        <dbReference type="Pfam" id="PF03522"/>
    </source>
</evidence>
<keyword evidence="3" id="KW-1133">Transmembrane helix</keyword>
<name>A0A6T0A713_CHRCT</name>
<evidence type="ECO:0000313" key="7">
    <source>
        <dbReference type="EMBL" id="CAE0775782.1"/>
    </source>
</evidence>
<dbReference type="PANTHER" id="PTHR11827">
    <property type="entry name" value="SOLUTE CARRIER FAMILY 12, CATION COTRANSPORTERS"/>
    <property type="match status" value="1"/>
</dbReference>
<keyword evidence="2" id="KW-0812">Transmembrane</keyword>
<evidence type="ECO:0000256" key="3">
    <source>
        <dbReference type="ARBA" id="ARBA00022989"/>
    </source>
</evidence>
<proteinExistence type="predicted"/>
<comment type="subcellular location">
    <subcellularLocation>
        <location evidence="1">Membrane</location>
        <topology evidence="1">Multi-pass membrane protein</topology>
    </subcellularLocation>
</comment>